<protein>
    <recommendedName>
        <fullName evidence="6">FYVE-type domain-containing protein</fullName>
    </recommendedName>
</protein>
<feature type="compositionally biased region" description="Basic and acidic residues" evidence="5">
    <location>
        <begin position="467"/>
        <end position="476"/>
    </location>
</feature>
<feature type="region of interest" description="Disordered" evidence="5">
    <location>
        <begin position="588"/>
        <end position="611"/>
    </location>
</feature>
<gene>
    <name evidence="7" type="ORF">H257_15522</name>
</gene>
<dbReference type="GO" id="GO:0008270">
    <property type="term" value="F:zinc ion binding"/>
    <property type="evidence" value="ECO:0007669"/>
    <property type="project" value="UniProtKB-KW"/>
</dbReference>
<sequence>MSKFPLPPDYFRCPALSADEITRLQALGERTSTDMVHASRLQGGSITWTLASDIDGLQLYSGNDPSAPRGVTSYVGVTEVMGTLDEVAALFKTDTAEGYHEYLRMFGTDHLDGQTLYTLATESTDRPRHHLSLQWSASAMPGLANPRDWCFLESQHDFTTDHGRPGWVRAFKSVKLTCCPDLQTTFNVVRGEYHRSGYIIMESPTRRGALVAMALHQIDWKGSIPSFVTASAVRRRCRAVADLDTHLRSRRLRGLPFLPMHRLVPFALRVKCFVCCARFGVFGYSKESCRQCGEVVCRTCSRQWDVGTHLDKLQVRICAACTSSSSSTSTSTSTPTTGAAPATTTSALCPGITAASNHARGGRLSSKEMTVVPTGYRFGPPQHPPPSTPISQSQQHLIYFPLTPSARSRTRHAREKSFPAPRGLTSEKLPAPPRSTRAREKPQMFQDWDDAIAARQPRSTKARSKPQLHDVLDGHPHRSTKTPTSSRQQQAVPRNWDEYEEERGSIGKKSHLEEDDRGNIPATRALVRVQSTPTTRSRTTTTTPRGNFPPSNAHFPGNTPTNGQSNNPYFTPRTNLSRQYTHPLVAAGRMEPSDGKSHHHTPRRSPYEGANFPSRYIAPTDISLTRHQSAGEFSSTSHHHRRHPLSLEHKQHPHRLLKASPNTRPCTPRNDLIMIEDAIAPAGETTLAVVTKGRRRPYACSPAGGMLPRGVGAGTAA</sequence>
<dbReference type="VEuPathDB" id="FungiDB:H257_15522"/>
<dbReference type="InterPro" id="IPR017455">
    <property type="entry name" value="Znf_FYVE-rel"/>
</dbReference>
<dbReference type="PANTHER" id="PTHR13510:SF44">
    <property type="entry name" value="RABENOSYN-5"/>
    <property type="match status" value="1"/>
</dbReference>
<dbReference type="InterPro" id="IPR000306">
    <property type="entry name" value="Znf_FYVE"/>
</dbReference>
<evidence type="ECO:0000256" key="2">
    <source>
        <dbReference type="ARBA" id="ARBA00022771"/>
    </source>
</evidence>
<feature type="region of interest" description="Disordered" evidence="5">
    <location>
        <begin position="404"/>
        <end position="515"/>
    </location>
</feature>
<feature type="compositionally biased region" description="Low complexity" evidence="5">
    <location>
        <begin position="531"/>
        <end position="545"/>
    </location>
</feature>
<dbReference type="Pfam" id="PF01852">
    <property type="entry name" value="START"/>
    <property type="match status" value="1"/>
</dbReference>
<feature type="compositionally biased region" description="Polar residues" evidence="5">
    <location>
        <begin position="558"/>
        <end position="575"/>
    </location>
</feature>
<dbReference type="InterPro" id="IPR011011">
    <property type="entry name" value="Znf_FYVE_PHD"/>
</dbReference>
<name>W4FPD2_APHAT</name>
<proteinExistence type="predicted"/>
<feature type="region of interest" description="Disordered" evidence="5">
    <location>
        <begin position="324"/>
        <end position="344"/>
    </location>
</feature>
<reference evidence="7" key="1">
    <citation type="submission" date="2013-12" db="EMBL/GenBank/DDBJ databases">
        <title>The Genome Sequence of Aphanomyces astaci APO3.</title>
        <authorList>
            <consortium name="The Broad Institute Genomics Platform"/>
            <person name="Russ C."/>
            <person name="Tyler B."/>
            <person name="van West P."/>
            <person name="Dieguez-Uribeondo J."/>
            <person name="Young S.K."/>
            <person name="Zeng Q."/>
            <person name="Gargeya S."/>
            <person name="Fitzgerald M."/>
            <person name="Abouelleil A."/>
            <person name="Alvarado L."/>
            <person name="Chapman S.B."/>
            <person name="Gainer-Dewar J."/>
            <person name="Goldberg J."/>
            <person name="Griggs A."/>
            <person name="Gujja S."/>
            <person name="Hansen M."/>
            <person name="Howarth C."/>
            <person name="Imamovic A."/>
            <person name="Ireland A."/>
            <person name="Larimer J."/>
            <person name="McCowan C."/>
            <person name="Murphy C."/>
            <person name="Pearson M."/>
            <person name="Poon T.W."/>
            <person name="Priest M."/>
            <person name="Roberts A."/>
            <person name="Saif S."/>
            <person name="Shea T."/>
            <person name="Sykes S."/>
            <person name="Wortman J."/>
            <person name="Nusbaum C."/>
            <person name="Birren B."/>
        </authorList>
    </citation>
    <scope>NUCLEOTIDE SEQUENCE [LARGE SCALE GENOMIC DNA]</scope>
    <source>
        <strain evidence="7">APO3</strain>
    </source>
</reference>
<dbReference type="AlphaFoldDB" id="W4FPD2"/>
<dbReference type="SUPFAM" id="SSF55961">
    <property type="entry name" value="Bet v1-like"/>
    <property type="match status" value="1"/>
</dbReference>
<evidence type="ECO:0000256" key="1">
    <source>
        <dbReference type="ARBA" id="ARBA00022723"/>
    </source>
</evidence>
<feature type="region of interest" description="Disordered" evidence="5">
    <location>
        <begin position="529"/>
        <end position="575"/>
    </location>
</feature>
<evidence type="ECO:0000313" key="7">
    <source>
        <dbReference type="EMBL" id="ETV68533.1"/>
    </source>
</evidence>
<feature type="region of interest" description="Disordered" evidence="5">
    <location>
        <begin position="631"/>
        <end position="652"/>
    </location>
</feature>
<dbReference type="GO" id="GO:0008289">
    <property type="term" value="F:lipid binding"/>
    <property type="evidence" value="ECO:0007669"/>
    <property type="project" value="InterPro"/>
</dbReference>
<dbReference type="InterPro" id="IPR023393">
    <property type="entry name" value="START-like_dom_sf"/>
</dbReference>
<keyword evidence="3" id="KW-0862">Zinc</keyword>
<dbReference type="PANTHER" id="PTHR13510">
    <property type="entry name" value="FYVE-FINGER-CONTAINING RAB5 EFFECTOR PROTEIN RABENOSYN-5-RELATED"/>
    <property type="match status" value="1"/>
</dbReference>
<feature type="domain" description="FYVE-type" evidence="6">
    <location>
        <begin position="272"/>
        <end position="326"/>
    </location>
</feature>
<dbReference type="PROSITE" id="PS50178">
    <property type="entry name" value="ZF_FYVE"/>
    <property type="match status" value="1"/>
</dbReference>
<evidence type="ECO:0000256" key="3">
    <source>
        <dbReference type="ARBA" id="ARBA00022833"/>
    </source>
</evidence>
<dbReference type="InterPro" id="IPR013083">
    <property type="entry name" value="Znf_RING/FYVE/PHD"/>
</dbReference>
<organism evidence="7">
    <name type="scientific">Aphanomyces astaci</name>
    <name type="common">Crayfish plague agent</name>
    <dbReference type="NCBI Taxonomy" id="112090"/>
    <lineage>
        <taxon>Eukaryota</taxon>
        <taxon>Sar</taxon>
        <taxon>Stramenopiles</taxon>
        <taxon>Oomycota</taxon>
        <taxon>Saprolegniomycetes</taxon>
        <taxon>Saprolegniales</taxon>
        <taxon>Verrucalvaceae</taxon>
        <taxon>Aphanomyces</taxon>
    </lineage>
</organism>
<dbReference type="OrthoDB" id="79608at2759"/>
<dbReference type="SUPFAM" id="SSF57903">
    <property type="entry name" value="FYVE/PHD zinc finger"/>
    <property type="match status" value="1"/>
</dbReference>
<accession>W4FPD2</accession>
<dbReference type="InterPro" id="IPR002913">
    <property type="entry name" value="START_lipid-bd_dom"/>
</dbReference>
<dbReference type="RefSeq" id="XP_009841962.1">
    <property type="nucleotide sequence ID" value="XM_009843660.1"/>
</dbReference>
<feature type="compositionally biased region" description="Basic and acidic residues" evidence="5">
    <location>
        <begin position="502"/>
        <end position="515"/>
    </location>
</feature>
<dbReference type="EMBL" id="KI913184">
    <property type="protein sequence ID" value="ETV68533.1"/>
    <property type="molecule type" value="Genomic_DNA"/>
</dbReference>
<keyword evidence="1" id="KW-0479">Metal-binding</keyword>
<dbReference type="InterPro" id="IPR052727">
    <property type="entry name" value="Rab4/Rab5_effector"/>
</dbReference>
<keyword evidence="2 4" id="KW-0863">Zinc-finger</keyword>
<dbReference type="Gene3D" id="3.30.530.20">
    <property type="match status" value="1"/>
</dbReference>
<dbReference type="Gene3D" id="3.30.40.10">
    <property type="entry name" value="Zinc/RING finger domain, C3HC4 (zinc finger)"/>
    <property type="match status" value="1"/>
</dbReference>
<dbReference type="SMART" id="SM00064">
    <property type="entry name" value="FYVE"/>
    <property type="match status" value="1"/>
</dbReference>
<feature type="compositionally biased region" description="Polar residues" evidence="5">
    <location>
        <begin position="481"/>
        <end position="492"/>
    </location>
</feature>
<evidence type="ECO:0000256" key="5">
    <source>
        <dbReference type="SAM" id="MobiDB-lite"/>
    </source>
</evidence>
<evidence type="ECO:0000259" key="6">
    <source>
        <dbReference type="PROSITE" id="PS50178"/>
    </source>
</evidence>
<dbReference type="GeneID" id="20817518"/>
<evidence type="ECO:0000256" key="4">
    <source>
        <dbReference type="PROSITE-ProRule" id="PRU00091"/>
    </source>
</evidence>